<dbReference type="EMBL" id="CAJNJQ010003319">
    <property type="protein sequence ID" value="CAE7196513.1"/>
    <property type="molecule type" value="Genomic_DNA"/>
</dbReference>
<comment type="caution">
    <text evidence="1">The sequence shown here is derived from an EMBL/GenBank/DDBJ whole genome shotgun (WGS) entry which is preliminary data.</text>
</comment>
<reference evidence="1" key="1">
    <citation type="submission" date="2021-01" db="EMBL/GenBank/DDBJ databases">
        <authorList>
            <person name="Kaushik A."/>
        </authorList>
    </citation>
    <scope>NUCLEOTIDE SEQUENCE</scope>
    <source>
        <strain evidence="2">AG5</strain>
        <strain evidence="1">Type strain: AG8-Rh-89/</strain>
    </source>
</reference>
<evidence type="ECO:0000313" key="3">
    <source>
        <dbReference type="Proteomes" id="UP000663850"/>
    </source>
</evidence>
<protein>
    <submittedName>
        <fullName evidence="1">Uncharacterized protein</fullName>
    </submittedName>
</protein>
<organism evidence="1 3">
    <name type="scientific">Rhizoctonia solani</name>
    <dbReference type="NCBI Taxonomy" id="456999"/>
    <lineage>
        <taxon>Eukaryota</taxon>
        <taxon>Fungi</taxon>
        <taxon>Dikarya</taxon>
        <taxon>Basidiomycota</taxon>
        <taxon>Agaricomycotina</taxon>
        <taxon>Agaricomycetes</taxon>
        <taxon>Cantharellales</taxon>
        <taxon>Ceratobasidiaceae</taxon>
        <taxon>Rhizoctonia</taxon>
    </lineage>
</organism>
<dbReference type="AlphaFoldDB" id="A0A8H3DIV1"/>
<evidence type="ECO:0000313" key="1">
    <source>
        <dbReference type="EMBL" id="CAE6525622.1"/>
    </source>
</evidence>
<name>A0A8H3DIV1_9AGAM</name>
<dbReference type="Proteomes" id="UP000663827">
    <property type="component" value="Unassembled WGS sequence"/>
</dbReference>
<evidence type="ECO:0000313" key="2">
    <source>
        <dbReference type="EMBL" id="CAE7196513.1"/>
    </source>
</evidence>
<dbReference type="Proteomes" id="UP000663850">
    <property type="component" value="Unassembled WGS sequence"/>
</dbReference>
<dbReference type="EMBL" id="CAJMWZ010006627">
    <property type="protein sequence ID" value="CAE6525622.1"/>
    <property type="molecule type" value="Genomic_DNA"/>
</dbReference>
<accession>A0A8H3DIV1</accession>
<sequence length="147" mass="16422">MESTTVLAYIVSMDELERNARRSGQYFAGSPGGFAGFQMAFYIYREFEHLGPIQLHFIGINKVTSGDDNNGIALVLGYPDQKPEELPQQLRDVAARVFKSQPRLVTRVGRKGSNWTSPKEDGTGVDSIIMVRQDPHSSSWSRFNQPG</sequence>
<proteinExistence type="predicted"/>
<gene>
    <name evidence="1" type="ORF">RDB_LOCUS123731</name>
    <name evidence="2" type="ORF">RDB_LOCUS133425</name>
</gene>